<sequence>MAFSGAGEVFLNSRVRPVVDFLCPAFHLAFDITYCWSIFQHNFQNQRWHWVELVCMSWESVSKRLIRDYAAPSGRIQYRRKLTIPVFSELLVNLCSL</sequence>
<keyword evidence="2" id="KW-1185">Reference proteome</keyword>
<organism evidence="1 2">
    <name type="scientific">Haloprofundus marisrubri</name>
    <dbReference type="NCBI Taxonomy" id="1514971"/>
    <lineage>
        <taxon>Archaea</taxon>
        <taxon>Methanobacteriati</taxon>
        <taxon>Methanobacteriota</taxon>
        <taxon>Stenosarchaea group</taxon>
        <taxon>Halobacteria</taxon>
        <taxon>Halobacteriales</taxon>
        <taxon>Haloferacaceae</taxon>
        <taxon>Haloprofundus</taxon>
    </lineage>
</organism>
<dbReference type="Proteomes" id="UP000054387">
    <property type="component" value="Unassembled WGS sequence"/>
</dbReference>
<evidence type="ECO:0000313" key="2">
    <source>
        <dbReference type="Proteomes" id="UP000054387"/>
    </source>
</evidence>
<name>A0A0W1RDT0_9EURY</name>
<protein>
    <submittedName>
        <fullName evidence="1">Uncharacterized protein</fullName>
    </submittedName>
</protein>
<dbReference type="AlphaFoldDB" id="A0A0W1RDT0"/>
<dbReference type="EMBL" id="LOPU01000004">
    <property type="protein sequence ID" value="KTG11419.1"/>
    <property type="molecule type" value="Genomic_DNA"/>
</dbReference>
<reference evidence="1 2" key="1">
    <citation type="submission" date="2015-12" db="EMBL/GenBank/DDBJ databases">
        <title>Haloprofundus marisrubri gen. nov., sp. nov., an extremely halophilic archaeon isolated from the Discovery deep brine-seawater interface in the Red Sea.</title>
        <authorList>
            <person name="Zhang G."/>
            <person name="Stingl U."/>
            <person name="Rashid M."/>
        </authorList>
    </citation>
    <scope>NUCLEOTIDE SEQUENCE [LARGE SCALE GENOMIC DNA]</scope>
    <source>
        <strain evidence="1 2">SB9</strain>
    </source>
</reference>
<gene>
    <name evidence="1" type="ORF">AUR64_03965</name>
</gene>
<evidence type="ECO:0000313" key="1">
    <source>
        <dbReference type="EMBL" id="KTG11419.1"/>
    </source>
</evidence>
<comment type="caution">
    <text evidence="1">The sequence shown here is derived from an EMBL/GenBank/DDBJ whole genome shotgun (WGS) entry which is preliminary data.</text>
</comment>
<accession>A0A0W1RDT0</accession>
<proteinExistence type="predicted"/>